<sequence>MDFSKNIKTGLSFFPFLKTIKDEEKFTLVAAFIAKGDKSQIKISDVNKRRVWNRELLGGPFSYKRHYYKAISRGLVEPTGKTGYFIVSKKGYITLERLADEVYSKEVKRVGELVIFNKKATNTFDIYLKNILKKAKQRVLIVDSYISDVLFDDVLRAIQKDIPTKLLYGKIENPDSFNRKLVRFKTEWVKFNIKNNKDIHDRFIIVDNFGYILGPSIKDAADKSPCILVALNQDETVLLSDFFKELWIGK</sequence>
<protein>
    <recommendedName>
        <fullName evidence="3">PLD phosphodiesterase domain-containing protein</fullName>
    </recommendedName>
</protein>
<evidence type="ECO:0000313" key="1">
    <source>
        <dbReference type="EMBL" id="OGF28196.1"/>
    </source>
</evidence>
<organism evidence="1 2">
    <name type="scientific">Candidatus Falkowbacteria bacterium RIFOXYA2_FULL_47_19</name>
    <dbReference type="NCBI Taxonomy" id="1797994"/>
    <lineage>
        <taxon>Bacteria</taxon>
        <taxon>Candidatus Falkowiibacteriota</taxon>
    </lineage>
</organism>
<dbReference type="STRING" id="1797994.A2227_05385"/>
<evidence type="ECO:0008006" key="3">
    <source>
        <dbReference type="Google" id="ProtNLM"/>
    </source>
</evidence>
<reference evidence="1 2" key="1">
    <citation type="journal article" date="2016" name="Nat. Commun.">
        <title>Thousands of microbial genomes shed light on interconnected biogeochemical processes in an aquifer system.</title>
        <authorList>
            <person name="Anantharaman K."/>
            <person name="Brown C.T."/>
            <person name="Hug L.A."/>
            <person name="Sharon I."/>
            <person name="Castelle C.J."/>
            <person name="Probst A.J."/>
            <person name="Thomas B.C."/>
            <person name="Singh A."/>
            <person name="Wilkins M.J."/>
            <person name="Karaoz U."/>
            <person name="Brodie E.L."/>
            <person name="Williams K.H."/>
            <person name="Hubbard S.S."/>
            <person name="Banfield J.F."/>
        </authorList>
    </citation>
    <scope>NUCLEOTIDE SEQUENCE [LARGE SCALE GENOMIC DNA]</scope>
</reference>
<name>A0A1F5SNT3_9BACT</name>
<dbReference type="Proteomes" id="UP000178367">
    <property type="component" value="Unassembled WGS sequence"/>
</dbReference>
<gene>
    <name evidence="1" type="ORF">A2227_05385</name>
</gene>
<proteinExistence type="predicted"/>
<dbReference type="AlphaFoldDB" id="A0A1F5SNT3"/>
<comment type="caution">
    <text evidence="1">The sequence shown here is derived from an EMBL/GenBank/DDBJ whole genome shotgun (WGS) entry which is preliminary data.</text>
</comment>
<dbReference type="EMBL" id="MFGB01000001">
    <property type="protein sequence ID" value="OGF28196.1"/>
    <property type="molecule type" value="Genomic_DNA"/>
</dbReference>
<evidence type="ECO:0000313" key="2">
    <source>
        <dbReference type="Proteomes" id="UP000178367"/>
    </source>
</evidence>
<accession>A0A1F5SNT3</accession>